<keyword evidence="12" id="KW-1185">Reference proteome</keyword>
<dbReference type="InterPro" id="IPR045378">
    <property type="entry name" value="LNT_N"/>
</dbReference>
<dbReference type="InterPro" id="IPR003010">
    <property type="entry name" value="C-N_Hydrolase"/>
</dbReference>
<reference evidence="11" key="1">
    <citation type="journal article" date="2014" name="Int. J. Syst. Evol. Microbiol.">
        <title>Complete genome sequence of Corynebacterium casei LMG S-19264T (=DSM 44701T), isolated from a smear-ripened cheese.</title>
        <authorList>
            <consortium name="US DOE Joint Genome Institute (JGI-PGF)"/>
            <person name="Walter F."/>
            <person name="Albersmeier A."/>
            <person name="Kalinowski J."/>
            <person name="Ruckert C."/>
        </authorList>
    </citation>
    <scope>NUCLEOTIDE SEQUENCE</scope>
    <source>
        <strain evidence="11">KCTC 42097</strain>
    </source>
</reference>
<sequence>MERFSAKIVMLHGYRRAGLALIAGAFLALAQAPFDFFFAGFISIPLLVWLLDGAAADRKGRFLSSIRPAFSVGWFFGFGYFLAGLWWVATALLVDAEQFAWAIPLAITVLPAGLALFYALATASARIFWSDGLGRVFALAASFGIFEWLRGTILTGFPWNPVGFAGMPTPILMQSVHAVGSASMNILVVLLFAVPALLSTRRHLMPGAAGGFLLLAMHLGYGYWHMQQPVDDADKKPLNVRVVQPAIDQSEKWDGAVRDRIFSTLLDLSRQPNTESRAPSELIVWPETSIPFLLTDRPDALVQIADMLKAGQMLIAGAVREEQDPSVANGVVYYNSMIAIDDAGVIADAVDKVHLVPFGEYMPFEEQLARWGITKIVPLPASFRPGTQSSLSILDGIIASGFICYEIIFPGEVGRSADGAGLIINITNDAWFGTTPGPYQHFRQAQIRAVETGLSVIRAANSGISGLIDPRGHVVGALSLNSKGFVDVTAMTRPGHKIPAAQHNLIFLSLLITLGLFSFGLSGVYRRKISLNIRHSN</sequence>
<dbReference type="GO" id="GO:0016410">
    <property type="term" value="F:N-acyltransferase activity"/>
    <property type="evidence" value="ECO:0007669"/>
    <property type="project" value="UniProtKB-UniRule"/>
</dbReference>
<evidence type="ECO:0000256" key="4">
    <source>
        <dbReference type="ARBA" id="ARBA00022679"/>
    </source>
</evidence>
<keyword evidence="3 9" id="KW-1003">Cell membrane</keyword>
<proteinExistence type="inferred from homology"/>
<feature type="transmembrane region" description="Helical" evidence="9">
    <location>
        <begin position="171"/>
        <end position="192"/>
    </location>
</feature>
<evidence type="ECO:0000256" key="3">
    <source>
        <dbReference type="ARBA" id="ARBA00022475"/>
    </source>
</evidence>
<keyword evidence="5 9" id="KW-0812">Transmembrane</keyword>
<feature type="domain" description="CN hydrolase" evidence="10">
    <location>
        <begin position="243"/>
        <end position="494"/>
    </location>
</feature>
<comment type="pathway">
    <text evidence="9">Protein modification; lipoprotein biosynthesis (N-acyl transfer).</text>
</comment>
<dbReference type="Proteomes" id="UP000641137">
    <property type="component" value="Unassembled WGS sequence"/>
</dbReference>
<comment type="subcellular location">
    <subcellularLocation>
        <location evidence="1 9">Cell membrane</location>
        <topology evidence="1 9">Multi-pass membrane protein</topology>
    </subcellularLocation>
</comment>
<evidence type="ECO:0000313" key="12">
    <source>
        <dbReference type="Proteomes" id="UP000641137"/>
    </source>
</evidence>
<keyword evidence="6 9" id="KW-1133">Transmembrane helix</keyword>
<dbReference type="PROSITE" id="PS50263">
    <property type="entry name" value="CN_HYDROLASE"/>
    <property type="match status" value="1"/>
</dbReference>
<evidence type="ECO:0000256" key="2">
    <source>
        <dbReference type="ARBA" id="ARBA00010065"/>
    </source>
</evidence>
<feature type="transmembrane region" description="Helical" evidence="9">
    <location>
        <begin position="12"/>
        <end position="30"/>
    </location>
</feature>
<accession>A0A8J3GHX8</accession>
<evidence type="ECO:0000313" key="11">
    <source>
        <dbReference type="EMBL" id="GHC74654.1"/>
    </source>
</evidence>
<feature type="transmembrane region" description="Helical" evidence="9">
    <location>
        <begin position="36"/>
        <end position="56"/>
    </location>
</feature>
<evidence type="ECO:0000259" key="10">
    <source>
        <dbReference type="PROSITE" id="PS50263"/>
    </source>
</evidence>
<comment type="function">
    <text evidence="9">Catalyzes the phospholipid dependent N-acylation of the N-terminal cysteine of apolipoprotein, the last step in lipoprotein maturation.</text>
</comment>
<dbReference type="Pfam" id="PF00795">
    <property type="entry name" value="CN_hydrolase"/>
    <property type="match status" value="1"/>
</dbReference>
<keyword evidence="8 9" id="KW-0012">Acyltransferase</keyword>
<protein>
    <recommendedName>
        <fullName evidence="9">Apolipoprotein N-acyltransferase</fullName>
        <shortName evidence="9">ALP N-acyltransferase</shortName>
        <ecNumber evidence="9">2.3.1.269</ecNumber>
    </recommendedName>
</protein>
<evidence type="ECO:0000256" key="7">
    <source>
        <dbReference type="ARBA" id="ARBA00023136"/>
    </source>
</evidence>
<feature type="transmembrane region" description="Helical" evidence="9">
    <location>
        <begin position="133"/>
        <end position="151"/>
    </location>
</feature>
<evidence type="ECO:0000256" key="5">
    <source>
        <dbReference type="ARBA" id="ARBA00022692"/>
    </source>
</evidence>
<dbReference type="AlphaFoldDB" id="A0A8J3GHX8"/>
<feature type="transmembrane region" description="Helical" evidence="9">
    <location>
        <begin position="68"/>
        <end position="89"/>
    </location>
</feature>
<dbReference type="CDD" id="cd07571">
    <property type="entry name" value="ALP_N-acyl_transferase"/>
    <property type="match status" value="1"/>
</dbReference>
<keyword evidence="7 9" id="KW-0472">Membrane</keyword>
<evidence type="ECO:0000256" key="8">
    <source>
        <dbReference type="ARBA" id="ARBA00023315"/>
    </source>
</evidence>
<dbReference type="HAMAP" id="MF_01148">
    <property type="entry name" value="Lnt"/>
    <property type="match status" value="1"/>
</dbReference>
<dbReference type="GO" id="GO:0005886">
    <property type="term" value="C:plasma membrane"/>
    <property type="evidence" value="ECO:0007669"/>
    <property type="project" value="UniProtKB-SubCell"/>
</dbReference>
<dbReference type="NCBIfam" id="TIGR00546">
    <property type="entry name" value="lnt"/>
    <property type="match status" value="1"/>
</dbReference>
<dbReference type="SUPFAM" id="SSF56317">
    <property type="entry name" value="Carbon-nitrogen hydrolase"/>
    <property type="match status" value="1"/>
</dbReference>
<evidence type="ECO:0000256" key="6">
    <source>
        <dbReference type="ARBA" id="ARBA00022989"/>
    </source>
</evidence>
<dbReference type="RefSeq" id="WP_189490420.1">
    <property type="nucleotide sequence ID" value="NZ_BMZO01000007.1"/>
</dbReference>
<reference evidence="11" key="2">
    <citation type="submission" date="2020-09" db="EMBL/GenBank/DDBJ databases">
        <authorList>
            <person name="Sun Q."/>
            <person name="Kim S."/>
        </authorList>
    </citation>
    <scope>NUCLEOTIDE SEQUENCE</scope>
    <source>
        <strain evidence="11">KCTC 42097</strain>
    </source>
</reference>
<feature type="transmembrane region" description="Helical" evidence="9">
    <location>
        <begin position="204"/>
        <end position="224"/>
    </location>
</feature>
<dbReference type="EC" id="2.3.1.269" evidence="9"/>
<name>A0A8J3GHX8_9HYPH</name>
<dbReference type="GO" id="GO:0042158">
    <property type="term" value="P:lipoprotein biosynthetic process"/>
    <property type="evidence" value="ECO:0007669"/>
    <property type="project" value="UniProtKB-UniRule"/>
</dbReference>
<keyword evidence="4 9" id="KW-0808">Transferase</keyword>
<dbReference type="InterPro" id="IPR036526">
    <property type="entry name" value="C-N_Hydrolase_sf"/>
</dbReference>
<dbReference type="EMBL" id="BMZO01000007">
    <property type="protein sequence ID" value="GHC74654.1"/>
    <property type="molecule type" value="Genomic_DNA"/>
</dbReference>
<dbReference type="Pfam" id="PF20154">
    <property type="entry name" value="LNT_N"/>
    <property type="match status" value="1"/>
</dbReference>
<dbReference type="PANTHER" id="PTHR38686">
    <property type="entry name" value="APOLIPOPROTEIN N-ACYLTRANSFERASE"/>
    <property type="match status" value="1"/>
</dbReference>
<dbReference type="Gene3D" id="3.60.110.10">
    <property type="entry name" value="Carbon-nitrogen hydrolase"/>
    <property type="match status" value="1"/>
</dbReference>
<comment type="similarity">
    <text evidence="2 9">Belongs to the CN hydrolase family. Apolipoprotein N-acyltransferase subfamily.</text>
</comment>
<gene>
    <name evidence="9 11" type="primary">lnt</name>
    <name evidence="11" type="ORF">GCM10010136_24020</name>
</gene>
<comment type="caution">
    <text evidence="11">The sequence shown here is derived from an EMBL/GenBank/DDBJ whole genome shotgun (WGS) entry which is preliminary data.</text>
</comment>
<feature type="transmembrane region" description="Helical" evidence="9">
    <location>
        <begin position="505"/>
        <end position="525"/>
    </location>
</feature>
<comment type="catalytic activity">
    <reaction evidence="9">
        <text>N-terminal S-1,2-diacyl-sn-glyceryl-L-cysteinyl-[lipoprotein] + a glycerophospholipid = N-acyl-S-1,2-diacyl-sn-glyceryl-L-cysteinyl-[lipoprotein] + a 2-acyl-sn-glycero-3-phospholipid + H(+)</text>
        <dbReference type="Rhea" id="RHEA:48228"/>
        <dbReference type="Rhea" id="RHEA-COMP:14681"/>
        <dbReference type="Rhea" id="RHEA-COMP:14684"/>
        <dbReference type="ChEBI" id="CHEBI:15378"/>
        <dbReference type="ChEBI" id="CHEBI:136912"/>
        <dbReference type="ChEBI" id="CHEBI:140656"/>
        <dbReference type="ChEBI" id="CHEBI:140657"/>
        <dbReference type="ChEBI" id="CHEBI:140660"/>
        <dbReference type="EC" id="2.3.1.269"/>
    </reaction>
</comment>
<feature type="transmembrane region" description="Helical" evidence="9">
    <location>
        <begin position="101"/>
        <end position="121"/>
    </location>
</feature>
<organism evidence="11 12">
    <name type="scientific">Limoniibacter endophyticus</name>
    <dbReference type="NCBI Taxonomy" id="1565040"/>
    <lineage>
        <taxon>Bacteria</taxon>
        <taxon>Pseudomonadati</taxon>
        <taxon>Pseudomonadota</taxon>
        <taxon>Alphaproteobacteria</taxon>
        <taxon>Hyphomicrobiales</taxon>
        <taxon>Bartonellaceae</taxon>
        <taxon>Limoniibacter</taxon>
    </lineage>
</organism>
<evidence type="ECO:0000256" key="9">
    <source>
        <dbReference type="HAMAP-Rule" id="MF_01148"/>
    </source>
</evidence>
<evidence type="ECO:0000256" key="1">
    <source>
        <dbReference type="ARBA" id="ARBA00004651"/>
    </source>
</evidence>
<dbReference type="InterPro" id="IPR004563">
    <property type="entry name" value="Apolipo_AcylTrfase"/>
</dbReference>
<dbReference type="UniPathway" id="UPA00666"/>
<dbReference type="PANTHER" id="PTHR38686:SF1">
    <property type="entry name" value="APOLIPOPROTEIN N-ACYLTRANSFERASE"/>
    <property type="match status" value="1"/>
</dbReference>